<protein>
    <recommendedName>
        <fullName evidence="3">G protein gamma domain-containing protein</fullName>
    </recommendedName>
</protein>
<accession>A0ABC8SPU1</accession>
<feature type="compositionally biased region" description="Pro residues" evidence="2">
    <location>
        <begin position="12"/>
        <end position="24"/>
    </location>
</feature>
<dbReference type="EMBL" id="CAUOFW020003325">
    <property type="protein sequence ID" value="CAK9159213.1"/>
    <property type="molecule type" value="Genomic_DNA"/>
</dbReference>
<gene>
    <name evidence="4" type="ORF">ILEXP_LOCUS27912</name>
</gene>
<keyword evidence="1" id="KW-0175">Coiled coil</keyword>
<dbReference type="Proteomes" id="UP001642360">
    <property type="component" value="Unassembled WGS sequence"/>
</dbReference>
<evidence type="ECO:0000256" key="2">
    <source>
        <dbReference type="SAM" id="MobiDB-lite"/>
    </source>
</evidence>
<evidence type="ECO:0000259" key="3">
    <source>
        <dbReference type="SMART" id="SM01224"/>
    </source>
</evidence>
<dbReference type="PANTHER" id="PTHR32378:SF10">
    <property type="entry name" value="GUANINE NUCLEOTIDE-BINDING PROTEIN SUBUNIT GAMMA 3"/>
    <property type="match status" value="1"/>
</dbReference>
<name>A0ABC8SPU1_9AQUA</name>
<feature type="coiled-coil region" evidence="1">
    <location>
        <begin position="30"/>
        <end position="57"/>
    </location>
</feature>
<feature type="compositionally biased region" description="Low complexity" evidence="2">
    <location>
        <begin position="1"/>
        <end position="11"/>
    </location>
</feature>
<keyword evidence="5" id="KW-1185">Reference proteome</keyword>
<evidence type="ECO:0000313" key="4">
    <source>
        <dbReference type="EMBL" id="CAK9159213.1"/>
    </source>
</evidence>
<dbReference type="SMART" id="SM01224">
    <property type="entry name" value="G_gamma"/>
    <property type="match status" value="1"/>
</dbReference>
<evidence type="ECO:0000313" key="5">
    <source>
        <dbReference type="Proteomes" id="UP001642360"/>
    </source>
</evidence>
<comment type="caution">
    <text evidence="4">The sequence shown here is derived from an EMBL/GenBank/DDBJ whole genome shotgun (WGS) entry which is preliminary data.</text>
</comment>
<sequence>MAPSGGSSILPSLPPPRPKSPPTYPDLYGKRRELAKVQMLEREIGFLEEELKSVDGLQPSSRCCKEVADFVVANADPLLPTSVEFCKLPFSTSCLFTAEVKRFVGLVAYGNGLVVCPALCAVECPALCAVECPASISHGPVVVNAVLSKCHTVATAYVTACPVSSVQYPSANVAPGHTADALTNSHAAEVVASFNVLHAQTSLAVDVHAVVLSVQRYFSVPAVQQTAATLVIYVTSIFIH</sequence>
<feature type="region of interest" description="Disordered" evidence="2">
    <location>
        <begin position="1"/>
        <end position="25"/>
    </location>
</feature>
<reference evidence="4 5" key="1">
    <citation type="submission" date="2024-02" db="EMBL/GenBank/DDBJ databases">
        <authorList>
            <person name="Vignale AGUSTIN F."/>
            <person name="Sosa J E."/>
            <person name="Modenutti C."/>
        </authorList>
    </citation>
    <scope>NUCLEOTIDE SEQUENCE [LARGE SCALE GENOMIC DNA]</scope>
</reference>
<feature type="domain" description="G protein gamma" evidence="3">
    <location>
        <begin position="33"/>
        <end position="93"/>
    </location>
</feature>
<organism evidence="4 5">
    <name type="scientific">Ilex paraguariensis</name>
    <name type="common">yerba mate</name>
    <dbReference type="NCBI Taxonomy" id="185542"/>
    <lineage>
        <taxon>Eukaryota</taxon>
        <taxon>Viridiplantae</taxon>
        <taxon>Streptophyta</taxon>
        <taxon>Embryophyta</taxon>
        <taxon>Tracheophyta</taxon>
        <taxon>Spermatophyta</taxon>
        <taxon>Magnoliopsida</taxon>
        <taxon>eudicotyledons</taxon>
        <taxon>Gunneridae</taxon>
        <taxon>Pentapetalae</taxon>
        <taxon>asterids</taxon>
        <taxon>campanulids</taxon>
        <taxon>Aquifoliales</taxon>
        <taxon>Aquifoliaceae</taxon>
        <taxon>Ilex</taxon>
    </lineage>
</organism>
<dbReference type="InterPro" id="IPR015898">
    <property type="entry name" value="G-protein_gamma-like_dom"/>
</dbReference>
<proteinExistence type="predicted"/>
<dbReference type="InterPro" id="IPR055305">
    <property type="entry name" value="GG3-like"/>
</dbReference>
<evidence type="ECO:0000256" key="1">
    <source>
        <dbReference type="SAM" id="Coils"/>
    </source>
</evidence>
<dbReference type="PANTHER" id="PTHR32378">
    <property type="entry name" value="GUANINE NUCLEOTIDE-BINDING PROTEIN SUBUNIT GAMMA 3"/>
    <property type="match status" value="1"/>
</dbReference>
<dbReference type="AlphaFoldDB" id="A0ABC8SPU1"/>
<dbReference type="Pfam" id="PF00631">
    <property type="entry name" value="G-gamma"/>
    <property type="match status" value="1"/>
</dbReference>